<feature type="transmembrane region" description="Helical" evidence="5">
    <location>
        <begin position="105"/>
        <end position="129"/>
    </location>
</feature>
<evidence type="ECO:0000313" key="6">
    <source>
        <dbReference type="EMBL" id="KAG8438089.1"/>
    </source>
</evidence>
<keyword evidence="2 5" id="KW-0812">Transmembrane</keyword>
<gene>
    <name evidence="6" type="ORF">GDO86_008685</name>
</gene>
<feature type="transmembrane region" description="Helical" evidence="5">
    <location>
        <begin position="80"/>
        <end position="99"/>
    </location>
</feature>
<proteinExistence type="predicted"/>
<protein>
    <submittedName>
        <fullName evidence="6">Uncharacterized protein</fullName>
    </submittedName>
</protein>
<evidence type="ECO:0000313" key="7">
    <source>
        <dbReference type="Proteomes" id="UP000812440"/>
    </source>
</evidence>
<keyword evidence="3 5" id="KW-1133">Transmembrane helix</keyword>
<feature type="transmembrane region" description="Helical" evidence="5">
    <location>
        <begin position="168"/>
        <end position="188"/>
    </location>
</feature>
<name>A0A8T2IYI5_9PIPI</name>
<evidence type="ECO:0000256" key="2">
    <source>
        <dbReference type="ARBA" id="ARBA00022692"/>
    </source>
</evidence>
<accession>A0A8T2IYI5</accession>
<dbReference type="PANTHER" id="PTHR24064">
    <property type="entry name" value="SOLUTE CARRIER FAMILY 22 MEMBER"/>
    <property type="match status" value="1"/>
</dbReference>
<evidence type="ECO:0000256" key="3">
    <source>
        <dbReference type="ARBA" id="ARBA00022989"/>
    </source>
</evidence>
<evidence type="ECO:0000256" key="4">
    <source>
        <dbReference type="ARBA" id="ARBA00023136"/>
    </source>
</evidence>
<dbReference type="AlphaFoldDB" id="A0A8T2IYI5"/>
<feature type="transmembrane region" description="Helical" evidence="5">
    <location>
        <begin position="47"/>
        <end position="68"/>
    </location>
</feature>
<feature type="transmembrane region" description="Helical" evidence="5">
    <location>
        <begin position="141"/>
        <end position="162"/>
    </location>
</feature>
<keyword evidence="7" id="KW-1185">Reference proteome</keyword>
<sequence>MSTKSTSPNPMDLFRTPAMRTITLVLSLSWFTTSFCYFPIAMDVQRFGLSMYLTQVVFAASEFPMRLLSTIGAFYIGRRVTIAFLLILSGTLLLCTMAIPTDMTVLQMILTAVAKSIIGSCIVCSYLYTTELYPTVLRQTGMGFTNMMMRLGAVVAPIVMITKAYVSFLPLVIFGVMPIISGLPILWLPETKDCALLDTVEEVETRAWKLKTPAITQNNNIVHGTKV</sequence>
<dbReference type="Proteomes" id="UP000812440">
    <property type="component" value="Chromosome 4"/>
</dbReference>
<comment type="caution">
    <text evidence="6">The sequence shown here is derived from an EMBL/GenBank/DDBJ whole genome shotgun (WGS) entry which is preliminary data.</text>
</comment>
<dbReference type="EMBL" id="JAACNH010000007">
    <property type="protein sequence ID" value="KAG8438089.1"/>
    <property type="molecule type" value="Genomic_DNA"/>
</dbReference>
<dbReference type="SUPFAM" id="SSF103473">
    <property type="entry name" value="MFS general substrate transporter"/>
    <property type="match status" value="1"/>
</dbReference>
<comment type="subcellular location">
    <subcellularLocation>
        <location evidence="1">Membrane</location>
        <topology evidence="1">Multi-pass membrane protein</topology>
    </subcellularLocation>
</comment>
<dbReference type="Gene3D" id="1.20.1250.20">
    <property type="entry name" value="MFS general substrate transporter like domains"/>
    <property type="match status" value="1"/>
</dbReference>
<organism evidence="6 7">
    <name type="scientific">Hymenochirus boettgeri</name>
    <name type="common">Congo dwarf clawed frog</name>
    <dbReference type="NCBI Taxonomy" id="247094"/>
    <lineage>
        <taxon>Eukaryota</taxon>
        <taxon>Metazoa</taxon>
        <taxon>Chordata</taxon>
        <taxon>Craniata</taxon>
        <taxon>Vertebrata</taxon>
        <taxon>Euteleostomi</taxon>
        <taxon>Amphibia</taxon>
        <taxon>Batrachia</taxon>
        <taxon>Anura</taxon>
        <taxon>Pipoidea</taxon>
        <taxon>Pipidae</taxon>
        <taxon>Pipinae</taxon>
        <taxon>Hymenochirus</taxon>
    </lineage>
</organism>
<reference evidence="6" key="1">
    <citation type="thesis" date="2020" institute="ProQuest LLC" country="789 East Eisenhower Parkway, Ann Arbor, MI, USA">
        <title>Comparative Genomics and Chromosome Evolution.</title>
        <authorList>
            <person name="Mudd A.B."/>
        </authorList>
    </citation>
    <scope>NUCLEOTIDE SEQUENCE</scope>
    <source>
        <strain evidence="6">Female2</strain>
        <tissue evidence="6">Blood</tissue>
    </source>
</reference>
<keyword evidence="4 5" id="KW-0472">Membrane</keyword>
<feature type="transmembrane region" description="Helical" evidence="5">
    <location>
        <begin position="21"/>
        <end position="41"/>
    </location>
</feature>
<dbReference type="InterPro" id="IPR036259">
    <property type="entry name" value="MFS_trans_sf"/>
</dbReference>
<dbReference type="OrthoDB" id="2544694at2759"/>
<dbReference type="GO" id="GO:0016020">
    <property type="term" value="C:membrane"/>
    <property type="evidence" value="ECO:0007669"/>
    <property type="project" value="UniProtKB-SubCell"/>
</dbReference>
<evidence type="ECO:0000256" key="1">
    <source>
        <dbReference type="ARBA" id="ARBA00004141"/>
    </source>
</evidence>
<evidence type="ECO:0000256" key="5">
    <source>
        <dbReference type="SAM" id="Phobius"/>
    </source>
</evidence>